<dbReference type="EC" id="3.2.1.21" evidence="3 11"/>
<dbReference type="Gene3D" id="3.20.20.80">
    <property type="entry name" value="Glycosidases"/>
    <property type="match status" value="1"/>
</dbReference>
<dbReference type="EMBL" id="BOPF01000017">
    <property type="protein sequence ID" value="GIJ47783.1"/>
    <property type="molecule type" value="Genomic_DNA"/>
</dbReference>
<dbReference type="FunFam" id="3.20.20.80:FF:000004">
    <property type="entry name" value="Beta-glucosidase 6-phospho-beta-glucosidase"/>
    <property type="match status" value="1"/>
</dbReference>
<dbReference type="PANTHER" id="PTHR10353:SF36">
    <property type="entry name" value="LP05116P"/>
    <property type="match status" value="1"/>
</dbReference>
<evidence type="ECO:0000256" key="5">
    <source>
        <dbReference type="ARBA" id="ARBA00023001"/>
    </source>
</evidence>
<evidence type="ECO:0000313" key="13">
    <source>
        <dbReference type="EMBL" id="GIJ47783.1"/>
    </source>
</evidence>
<dbReference type="PRINTS" id="PR00131">
    <property type="entry name" value="GLHYDRLASE1"/>
</dbReference>
<dbReference type="AlphaFoldDB" id="A0A8J3YQ60"/>
<protein>
    <recommendedName>
        <fullName evidence="3 11">Beta-glucosidase</fullName>
        <ecNumber evidence="3 11">3.2.1.21</ecNumber>
    </recommendedName>
</protein>
<dbReference type="GO" id="GO:0005829">
    <property type="term" value="C:cytosol"/>
    <property type="evidence" value="ECO:0007669"/>
    <property type="project" value="TreeGrafter"/>
</dbReference>
<feature type="signal peptide" evidence="12">
    <location>
        <begin position="1"/>
        <end position="18"/>
    </location>
</feature>
<dbReference type="GO" id="GO:0008422">
    <property type="term" value="F:beta-glucosidase activity"/>
    <property type="evidence" value="ECO:0007669"/>
    <property type="project" value="UniProtKB-EC"/>
</dbReference>
<dbReference type="SUPFAM" id="SSF51445">
    <property type="entry name" value="(Trans)glycosidases"/>
    <property type="match status" value="1"/>
</dbReference>
<feature type="chain" id="PRO_5038929693" description="Beta-glucosidase" evidence="12">
    <location>
        <begin position="19"/>
        <end position="453"/>
    </location>
</feature>
<feature type="binding site" evidence="10">
    <location>
        <position position="51"/>
    </location>
    <ligand>
        <name>substrate</name>
    </ligand>
</feature>
<accession>A0A8J3YQ60</accession>
<dbReference type="Pfam" id="PF00232">
    <property type="entry name" value="Glyco_hydro_1"/>
    <property type="match status" value="2"/>
</dbReference>
<keyword evidence="8" id="KW-0624">Polysaccharide degradation</keyword>
<evidence type="ECO:0000256" key="10">
    <source>
        <dbReference type="PIRSR" id="PIRSR617736-2"/>
    </source>
</evidence>
<dbReference type="GO" id="GO:0030245">
    <property type="term" value="P:cellulose catabolic process"/>
    <property type="evidence" value="ECO:0007669"/>
    <property type="project" value="UniProtKB-KW"/>
</dbReference>
<dbReference type="InterPro" id="IPR017853">
    <property type="entry name" value="GH"/>
</dbReference>
<feature type="binding site" evidence="10">
    <location>
        <position position="316"/>
    </location>
    <ligand>
        <name>substrate</name>
    </ligand>
</feature>
<evidence type="ECO:0000256" key="8">
    <source>
        <dbReference type="ARBA" id="ARBA00023326"/>
    </source>
</evidence>
<feature type="binding site" evidence="10">
    <location>
        <position position="152"/>
    </location>
    <ligand>
        <name>substrate</name>
    </ligand>
</feature>
<name>A0A8J3YQ60_9ACTN</name>
<evidence type="ECO:0000256" key="6">
    <source>
        <dbReference type="ARBA" id="ARBA00023277"/>
    </source>
</evidence>
<gene>
    <name evidence="13" type="primary">bglB_1</name>
    <name evidence="13" type="ORF">Val02_46690</name>
</gene>
<evidence type="ECO:0000256" key="4">
    <source>
        <dbReference type="ARBA" id="ARBA00022801"/>
    </source>
</evidence>
<organism evidence="13 14">
    <name type="scientific">Virgisporangium aliadipatigenens</name>
    <dbReference type="NCBI Taxonomy" id="741659"/>
    <lineage>
        <taxon>Bacteria</taxon>
        <taxon>Bacillati</taxon>
        <taxon>Actinomycetota</taxon>
        <taxon>Actinomycetes</taxon>
        <taxon>Micromonosporales</taxon>
        <taxon>Micromonosporaceae</taxon>
        <taxon>Virgisporangium</taxon>
    </lineage>
</organism>
<dbReference type="PROSITE" id="PS51257">
    <property type="entry name" value="PROKAR_LIPOPROTEIN"/>
    <property type="match status" value="1"/>
</dbReference>
<keyword evidence="7 11" id="KW-0326">Glycosidase</keyword>
<feature type="binding site" evidence="10">
    <location>
        <position position="407"/>
    </location>
    <ligand>
        <name>substrate</name>
    </ligand>
</feature>
<evidence type="ECO:0000256" key="7">
    <source>
        <dbReference type="ARBA" id="ARBA00023295"/>
    </source>
</evidence>
<keyword evidence="14" id="KW-1185">Reference proteome</keyword>
<dbReference type="Proteomes" id="UP000619260">
    <property type="component" value="Unassembled WGS sequence"/>
</dbReference>
<feature type="binding site" evidence="10">
    <location>
        <begin position="414"/>
        <end position="415"/>
    </location>
    <ligand>
        <name>substrate</name>
    </ligand>
</feature>
<proteinExistence type="inferred from homology"/>
<dbReference type="InterPro" id="IPR017736">
    <property type="entry name" value="Glyco_hydro_1_beta-glucosidase"/>
</dbReference>
<evidence type="ECO:0000256" key="11">
    <source>
        <dbReference type="RuleBase" id="RU361175"/>
    </source>
</evidence>
<feature type="active site" description="Nucleophile" evidence="9">
    <location>
        <position position="361"/>
    </location>
</feature>
<sequence>MVSRRRLLGGAAATAALAACDDAPAPSPAASAAASGVPRAFRWGAATSAFQVEGATAEDSRGTSIWDTFTRSPGKIRGGDNADVSADHYHRWAGDLDLARDLGLTSYRFSVAWPRIQPDGRGPANQKGLDFYKRLVGGLRERGISPVVTLYHWDLPQALQDQGGWENRDSAQWFGDYAEIVFRALGDATPTWLTINEPKTIVQLGYADGVHPPAKRDRAAAQAVMHHLNLAHGTAVRRLRAALPGQRIGPALNLSPVVHDGNADPAQVTAADIFENRRFLDPLFKGAYPSGVEAPVRDGDLALISAPNDVLAVQYYNPATLGGKKFPTSQATWEQIYPQGMYDLLVRLKRDYGDIPLMITENGAPFPDTLEGDRVHDPQRTAYIRDHIAAMKKAIAEGVNVEAYHVWSLLDNFEWTEGYGQRWGIVYVDYPTQRRILKDSALWYRDMIAGRAV</sequence>
<keyword evidence="6" id="KW-0119">Carbohydrate metabolism</keyword>
<evidence type="ECO:0000256" key="9">
    <source>
        <dbReference type="PIRSR" id="PIRSR617736-1"/>
    </source>
</evidence>
<evidence type="ECO:0000256" key="1">
    <source>
        <dbReference type="ARBA" id="ARBA00000448"/>
    </source>
</evidence>
<feature type="binding site" evidence="10">
    <location>
        <position position="196"/>
    </location>
    <ligand>
        <name>substrate</name>
    </ligand>
</feature>
<dbReference type="PROSITE" id="PS00653">
    <property type="entry name" value="GLYCOSYL_HYDROL_F1_2"/>
    <property type="match status" value="1"/>
</dbReference>
<dbReference type="InterPro" id="IPR033132">
    <property type="entry name" value="GH_1_N_CS"/>
</dbReference>
<evidence type="ECO:0000256" key="2">
    <source>
        <dbReference type="ARBA" id="ARBA00010838"/>
    </source>
</evidence>
<dbReference type="NCBIfam" id="TIGR03356">
    <property type="entry name" value="BGL"/>
    <property type="match status" value="1"/>
</dbReference>
<comment type="similarity">
    <text evidence="2 11">Belongs to the glycosyl hydrolase 1 family.</text>
</comment>
<reference evidence="13" key="1">
    <citation type="submission" date="2021-01" db="EMBL/GenBank/DDBJ databases">
        <title>Whole genome shotgun sequence of Virgisporangium aliadipatigenens NBRC 105644.</title>
        <authorList>
            <person name="Komaki H."/>
            <person name="Tamura T."/>
        </authorList>
    </citation>
    <scope>NUCLEOTIDE SEQUENCE</scope>
    <source>
        <strain evidence="13">NBRC 105644</strain>
    </source>
</reference>
<comment type="caution">
    <text evidence="13">The sequence shown here is derived from an EMBL/GenBank/DDBJ whole genome shotgun (WGS) entry which is preliminary data.</text>
</comment>
<evidence type="ECO:0000256" key="3">
    <source>
        <dbReference type="ARBA" id="ARBA00012744"/>
    </source>
</evidence>
<dbReference type="InterPro" id="IPR006311">
    <property type="entry name" value="TAT_signal"/>
</dbReference>
<feature type="active site" description="Proton donor" evidence="9">
    <location>
        <position position="197"/>
    </location>
</feature>
<keyword evidence="4 11" id="KW-0378">Hydrolase</keyword>
<dbReference type="InterPro" id="IPR001360">
    <property type="entry name" value="Glyco_hydro_1"/>
</dbReference>
<dbReference type="PROSITE" id="PS51318">
    <property type="entry name" value="TAT"/>
    <property type="match status" value="1"/>
</dbReference>
<evidence type="ECO:0000313" key="14">
    <source>
        <dbReference type="Proteomes" id="UP000619260"/>
    </source>
</evidence>
<dbReference type="RefSeq" id="WP_203901287.1">
    <property type="nucleotide sequence ID" value="NZ_BOPF01000017.1"/>
</dbReference>
<dbReference type="PANTHER" id="PTHR10353">
    <property type="entry name" value="GLYCOSYL HYDROLASE"/>
    <property type="match status" value="1"/>
</dbReference>
<evidence type="ECO:0000256" key="12">
    <source>
        <dbReference type="SAM" id="SignalP"/>
    </source>
</evidence>
<keyword evidence="5" id="KW-0136">Cellulose degradation</keyword>
<keyword evidence="12" id="KW-0732">Signal</keyword>
<comment type="catalytic activity">
    <reaction evidence="1 11">
        <text>Hydrolysis of terminal, non-reducing beta-D-glucosyl residues with release of beta-D-glucose.</text>
        <dbReference type="EC" id="3.2.1.21"/>
    </reaction>
</comment>